<dbReference type="Proteomes" id="UP000199409">
    <property type="component" value="Unassembled WGS sequence"/>
</dbReference>
<reference evidence="1 2" key="1">
    <citation type="submission" date="2016-10" db="EMBL/GenBank/DDBJ databases">
        <authorList>
            <person name="de Groot N.N."/>
        </authorList>
    </citation>
    <scope>NUCLEOTIDE SEQUENCE [LARGE SCALE GENOMIC DNA]</scope>
    <source>
        <strain evidence="1 2">DSM 7343</strain>
    </source>
</reference>
<proteinExistence type="predicted"/>
<organism evidence="1 2">
    <name type="scientific">Desulfuromusa kysingii</name>
    <dbReference type="NCBI Taxonomy" id="37625"/>
    <lineage>
        <taxon>Bacteria</taxon>
        <taxon>Pseudomonadati</taxon>
        <taxon>Thermodesulfobacteriota</taxon>
        <taxon>Desulfuromonadia</taxon>
        <taxon>Desulfuromonadales</taxon>
        <taxon>Geopsychrobacteraceae</taxon>
        <taxon>Desulfuromusa</taxon>
    </lineage>
</organism>
<accession>A0A1H4BJZ0</accession>
<evidence type="ECO:0000313" key="2">
    <source>
        <dbReference type="Proteomes" id="UP000199409"/>
    </source>
</evidence>
<sequence length="119" mass="13387">MVLSVRKIYRNAIALLFVICLLPVVSGYPPPVEEYCLDSLIAIDLSKVSADNFISISNDTRPIKNNPSKSFFEDALILVQNSFYLCRVSTPHFPNYIERPARCAERQSLPIRAPPCSNI</sequence>
<evidence type="ECO:0000313" key="1">
    <source>
        <dbReference type="EMBL" id="SEA48364.1"/>
    </source>
</evidence>
<gene>
    <name evidence="1" type="ORF">SAMN05660420_02245</name>
</gene>
<protein>
    <submittedName>
        <fullName evidence="1">Uncharacterized protein</fullName>
    </submittedName>
</protein>
<keyword evidence="2" id="KW-1185">Reference proteome</keyword>
<dbReference type="EMBL" id="FNQN01000006">
    <property type="protein sequence ID" value="SEA48364.1"/>
    <property type="molecule type" value="Genomic_DNA"/>
</dbReference>
<name>A0A1H4BJZ0_9BACT</name>
<dbReference type="AlphaFoldDB" id="A0A1H4BJZ0"/>